<evidence type="ECO:0000313" key="1">
    <source>
        <dbReference type="EMBL" id="GFO11088.1"/>
    </source>
</evidence>
<dbReference type="Proteomes" id="UP000735302">
    <property type="component" value="Unassembled WGS sequence"/>
</dbReference>
<organism evidence="1 2">
    <name type="scientific">Plakobranchus ocellatus</name>
    <dbReference type="NCBI Taxonomy" id="259542"/>
    <lineage>
        <taxon>Eukaryota</taxon>
        <taxon>Metazoa</taxon>
        <taxon>Spiralia</taxon>
        <taxon>Lophotrochozoa</taxon>
        <taxon>Mollusca</taxon>
        <taxon>Gastropoda</taxon>
        <taxon>Heterobranchia</taxon>
        <taxon>Euthyneura</taxon>
        <taxon>Panpulmonata</taxon>
        <taxon>Sacoglossa</taxon>
        <taxon>Placobranchoidea</taxon>
        <taxon>Plakobranchidae</taxon>
        <taxon>Plakobranchus</taxon>
    </lineage>
</organism>
<gene>
    <name evidence="1" type="ORF">PoB_003759300</name>
</gene>
<name>A0AAV4AW80_9GAST</name>
<dbReference type="AlphaFoldDB" id="A0AAV4AW80"/>
<proteinExistence type="predicted"/>
<protein>
    <submittedName>
        <fullName evidence="1">Opioid growth factor receptor/sw-like protein</fullName>
    </submittedName>
</protein>
<reference evidence="1 2" key="1">
    <citation type="journal article" date="2021" name="Elife">
        <title>Chloroplast acquisition without the gene transfer in kleptoplastic sea slugs, Plakobranchus ocellatus.</title>
        <authorList>
            <person name="Maeda T."/>
            <person name="Takahashi S."/>
            <person name="Yoshida T."/>
            <person name="Shimamura S."/>
            <person name="Takaki Y."/>
            <person name="Nagai Y."/>
            <person name="Toyoda A."/>
            <person name="Suzuki Y."/>
            <person name="Arimoto A."/>
            <person name="Ishii H."/>
            <person name="Satoh N."/>
            <person name="Nishiyama T."/>
            <person name="Hasebe M."/>
            <person name="Maruyama T."/>
            <person name="Minagawa J."/>
            <person name="Obokata J."/>
            <person name="Shigenobu S."/>
        </authorList>
    </citation>
    <scope>NUCLEOTIDE SEQUENCE [LARGE SCALE GENOMIC DNA]</scope>
</reference>
<dbReference type="EMBL" id="BLXT01004219">
    <property type="protein sequence ID" value="GFO11088.1"/>
    <property type="molecule type" value="Genomic_DNA"/>
</dbReference>
<keyword evidence="2" id="KW-1185">Reference proteome</keyword>
<evidence type="ECO:0000313" key="2">
    <source>
        <dbReference type="Proteomes" id="UP000735302"/>
    </source>
</evidence>
<accession>A0AAV4AW80</accession>
<keyword evidence="1" id="KW-0675">Receptor</keyword>
<comment type="caution">
    <text evidence="1">The sequence shown here is derived from an EMBL/GenBank/DDBJ whole genome shotgun (WGS) entry which is preliminary data.</text>
</comment>
<sequence length="280" mass="29419">MIASHFQSRPLVAGLELAVEASPTDHLQGGFPINCATDARPCTQDIRQKNASLWYRGSKRTNTPQIFQKEGYSPNNCDTARPKQRTGKSEGVIASYYASTCPTHLISTVCSPLPIVFLLAKISHDHISLLYTAQLGLTLKDNTGCIAHGLTDSTAHGLKGCTAHGLMGCTAHGLKGCTAHGLTGCVAHGLRGCTAHGLTGCAAHGLTGCTAHGLPGSLVHGLHGSWFNGSLAHGLHSSRANGFTAHGLTGFTTNGFVAKRLMDLRATWLMGSRTPRLMGS</sequence>